<dbReference type="InterPro" id="IPR017871">
    <property type="entry name" value="ABC_transporter-like_CS"/>
</dbReference>
<dbReference type="Pfam" id="PF00005">
    <property type="entry name" value="ABC_tran"/>
    <property type="match status" value="1"/>
</dbReference>
<comment type="similarity">
    <text evidence="1">Belongs to the ABC transporter superfamily.</text>
</comment>
<dbReference type="InterPro" id="IPR003593">
    <property type="entry name" value="AAA+_ATPase"/>
</dbReference>
<evidence type="ECO:0000256" key="4">
    <source>
        <dbReference type="ARBA" id="ARBA00022741"/>
    </source>
</evidence>
<dbReference type="EMBL" id="CP000474">
    <property type="protein sequence ID" value="ABM07353.1"/>
    <property type="molecule type" value="Genomic_DNA"/>
</dbReference>
<keyword evidence="8" id="KW-0472">Membrane</keyword>
<dbReference type="SUPFAM" id="SSF52540">
    <property type="entry name" value="P-loop containing nucleoside triphosphate hydrolases"/>
    <property type="match status" value="1"/>
</dbReference>
<dbReference type="Pfam" id="PF09383">
    <property type="entry name" value="NIL"/>
    <property type="match status" value="1"/>
</dbReference>
<dbReference type="PROSITE" id="PS00211">
    <property type="entry name" value="ABC_TRANSPORTER_1"/>
    <property type="match status" value="1"/>
</dbReference>
<comment type="function">
    <text evidence="9">Part of the ABC transporter FtsEX involved in cellular division. Has ATPase activity.</text>
</comment>
<dbReference type="AlphaFoldDB" id="A1RA78"/>
<dbReference type="RefSeq" id="WP_011776066.1">
    <property type="nucleotide sequence ID" value="NC_008711.1"/>
</dbReference>
<keyword evidence="7" id="KW-0029">Amino-acid transport</keyword>
<dbReference type="SUPFAM" id="SSF55021">
    <property type="entry name" value="ACT-like"/>
    <property type="match status" value="1"/>
</dbReference>
<dbReference type="InterPro" id="IPR041701">
    <property type="entry name" value="MetN_ABC"/>
</dbReference>
<dbReference type="FunFam" id="3.40.50.300:FF:000056">
    <property type="entry name" value="Cell division ATP-binding protein FtsE"/>
    <property type="match status" value="1"/>
</dbReference>
<accession>A1RA78</accession>
<dbReference type="InterPro" id="IPR027417">
    <property type="entry name" value="P-loop_NTPase"/>
</dbReference>
<dbReference type="PANTHER" id="PTHR43166:SF30">
    <property type="entry name" value="METHIONINE IMPORT ATP-BINDING PROTEIN METN"/>
    <property type="match status" value="1"/>
</dbReference>
<dbReference type="InterPro" id="IPR003439">
    <property type="entry name" value="ABC_transporter-like_ATP-bd"/>
</dbReference>
<dbReference type="PROSITE" id="PS50893">
    <property type="entry name" value="ABC_TRANSPORTER_2"/>
    <property type="match status" value="1"/>
</dbReference>
<dbReference type="PANTHER" id="PTHR43166">
    <property type="entry name" value="AMINO ACID IMPORT ATP-BINDING PROTEIN"/>
    <property type="match status" value="1"/>
</dbReference>
<dbReference type="STRING" id="290340.AAur_3447"/>
<evidence type="ECO:0000313" key="12">
    <source>
        <dbReference type="EMBL" id="ABM07353.1"/>
    </source>
</evidence>
<dbReference type="SMART" id="SM00382">
    <property type="entry name" value="AAA"/>
    <property type="match status" value="1"/>
</dbReference>
<evidence type="ECO:0000256" key="5">
    <source>
        <dbReference type="ARBA" id="ARBA00022840"/>
    </source>
</evidence>
<evidence type="ECO:0000259" key="11">
    <source>
        <dbReference type="PROSITE" id="PS50893"/>
    </source>
</evidence>
<organism evidence="12 13">
    <name type="scientific">Paenarthrobacter aurescens (strain TC1)</name>
    <dbReference type="NCBI Taxonomy" id="290340"/>
    <lineage>
        <taxon>Bacteria</taxon>
        <taxon>Bacillati</taxon>
        <taxon>Actinomycetota</taxon>
        <taxon>Actinomycetes</taxon>
        <taxon>Micrococcales</taxon>
        <taxon>Micrococcaceae</taxon>
        <taxon>Paenarthrobacter</taxon>
    </lineage>
</organism>
<protein>
    <submittedName>
        <fullName evidence="12">ABC transporter, ATP-binding protein</fullName>
    </submittedName>
</protein>
<dbReference type="InterPro" id="IPR050086">
    <property type="entry name" value="MetN_ABC_transporter-like"/>
</dbReference>
<dbReference type="HOGENOM" id="CLU_000604_1_3_11"/>
<dbReference type="GO" id="GO:0016887">
    <property type="term" value="F:ATP hydrolysis activity"/>
    <property type="evidence" value="ECO:0007669"/>
    <property type="project" value="InterPro"/>
</dbReference>
<keyword evidence="5 12" id="KW-0067">ATP-binding</keyword>
<comment type="subunit">
    <text evidence="10">Homodimer. Forms a membrane-associated complex with FtsX.</text>
</comment>
<keyword evidence="6" id="KW-1278">Translocase</keyword>
<dbReference type="InterPro" id="IPR045865">
    <property type="entry name" value="ACT-like_dom_sf"/>
</dbReference>
<feature type="domain" description="ABC transporter" evidence="11">
    <location>
        <begin position="5"/>
        <end position="256"/>
    </location>
</feature>
<keyword evidence="4" id="KW-0547">Nucleotide-binding</keyword>
<dbReference type="CDD" id="cd03258">
    <property type="entry name" value="ABC_MetN_methionine_transporter"/>
    <property type="match status" value="1"/>
</dbReference>
<evidence type="ECO:0000256" key="8">
    <source>
        <dbReference type="ARBA" id="ARBA00023136"/>
    </source>
</evidence>
<dbReference type="SMART" id="SM00930">
    <property type="entry name" value="NIL"/>
    <property type="match status" value="1"/>
</dbReference>
<keyword evidence="13" id="KW-1185">Reference proteome</keyword>
<sequence>MSAIVSLRGVSKVFPVQGGKLQGSKRTQRAEPVRAVDDVTLDVEEGTVVGIVGYSGAGKSTLVRLLNGLERPTQGQVFVKGQDISSLPEGELRRVRAGIGMIFQQFNLLKSRTVFGNVAYPLKVAGWPKDKIKPRVDELLEFVGIADKAGTYPRRLSGGQQQRVGIARALANAPDILLADEATSALDPETTRDVLRLLRRINKELGTTVVVITHEMHVVREICDTVVMMESGRVVETGPTYTVFADPQSASTQRFVSTAVHGTPEPDTVTRLSAAHPGQLVSIGISEAAPTPLVAATFERHGVGSSVVFGGVTEIQNKILGTLTYELTGSDAAIDAALADLGDVTAVERQIPTAARAERAVPHLPVPANAGE</sequence>
<dbReference type="GO" id="GO:0005524">
    <property type="term" value="F:ATP binding"/>
    <property type="evidence" value="ECO:0007669"/>
    <property type="project" value="UniProtKB-KW"/>
</dbReference>
<evidence type="ECO:0000256" key="10">
    <source>
        <dbReference type="ARBA" id="ARBA00063837"/>
    </source>
</evidence>
<dbReference type="Proteomes" id="UP000000637">
    <property type="component" value="Chromosome"/>
</dbReference>
<dbReference type="GO" id="GO:0005886">
    <property type="term" value="C:plasma membrane"/>
    <property type="evidence" value="ECO:0007669"/>
    <property type="project" value="UniProtKB-ARBA"/>
</dbReference>
<evidence type="ECO:0000256" key="1">
    <source>
        <dbReference type="ARBA" id="ARBA00005417"/>
    </source>
</evidence>
<dbReference type="KEGG" id="aau:AAur_3447"/>
<gene>
    <name evidence="12" type="ordered locus">AAur_3447</name>
</gene>
<dbReference type="eggNOG" id="COG1135">
    <property type="taxonomic scope" value="Bacteria"/>
</dbReference>
<dbReference type="Gene3D" id="3.30.70.260">
    <property type="match status" value="1"/>
</dbReference>
<evidence type="ECO:0000256" key="6">
    <source>
        <dbReference type="ARBA" id="ARBA00022967"/>
    </source>
</evidence>
<keyword evidence="3" id="KW-1003">Cell membrane</keyword>
<name>A1RA78_PAEAT</name>
<evidence type="ECO:0000256" key="7">
    <source>
        <dbReference type="ARBA" id="ARBA00022970"/>
    </source>
</evidence>
<evidence type="ECO:0000256" key="9">
    <source>
        <dbReference type="ARBA" id="ARBA00054718"/>
    </source>
</evidence>
<dbReference type="Gene3D" id="3.40.50.300">
    <property type="entry name" value="P-loop containing nucleotide triphosphate hydrolases"/>
    <property type="match status" value="1"/>
</dbReference>
<evidence type="ECO:0000256" key="2">
    <source>
        <dbReference type="ARBA" id="ARBA00022448"/>
    </source>
</evidence>
<evidence type="ECO:0000256" key="3">
    <source>
        <dbReference type="ARBA" id="ARBA00022475"/>
    </source>
</evidence>
<keyword evidence="2" id="KW-0813">Transport</keyword>
<evidence type="ECO:0000313" key="13">
    <source>
        <dbReference type="Proteomes" id="UP000000637"/>
    </source>
</evidence>
<dbReference type="InterPro" id="IPR018449">
    <property type="entry name" value="NIL_domain"/>
</dbReference>
<proteinExistence type="inferred from homology"/>
<reference evidence="12 13" key="1">
    <citation type="journal article" date="2006" name="PLoS Genet.">
        <title>Secrets of soil survival revealed by the genome sequence of Arthrobacter aurescens TC1.</title>
        <authorList>
            <person name="Mongodin E.F."/>
            <person name="Shapir N."/>
            <person name="Daugherty S.C."/>
            <person name="DeBoy R.T."/>
            <person name="Emerson J.B."/>
            <person name="Shvartzbeyn A."/>
            <person name="Radune D."/>
            <person name="Vamathevan J."/>
            <person name="Riggs F."/>
            <person name="Grinberg V."/>
            <person name="Khouri H."/>
            <person name="Wackett L.P."/>
            <person name="Nelson K.E."/>
            <person name="Sadowsky M.J."/>
        </authorList>
    </citation>
    <scope>NUCLEOTIDE SEQUENCE [LARGE SCALE GENOMIC DNA]</scope>
    <source>
        <strain evidence="12 13">TC1</strain>
    </source>
</reference>
<dbReference type="GO" id="GO:0006865">
    <property type="term" value="P:amino acid transport"/>
    <property type="evidence" value="ECO:0007669"/>
    <property type="project" value="UniProtKB-KW"/>
</dbReference>